<proteinExistence type="predicted"/>
<dbReference type="PROSITE" id="PS50102">
    <property type="entry name" value="RRM"/>
    <property type="match status" value="1"/>
</dbReference>
<dbReference type="eggNOG" id="KOG0415">
    <property type="taxonomic scope" value="Eukaryota"/>
</dbReference>
<keyword evidence="5" id="KW-0413">Isomerase</keyword>
<dbReference type="AlphaFoldDB" id="M1BFB7"/>
<evidence type="ECO:0000256" key="1">
    <source>
        <dbReference type="ARBA" id="ARBA00000971"/>
    </source>
</evidence>
<evidence type="ECO:0000256" key="2">
    <source>
        <dbReference type="ARBA" id="ARBA00004123"/>
    </source>
</evidence>
<dbReference type="Proteomes" id="UP000011115">
    <property type="component" value="Unassembled WGS sequence"/>
</dbReference>
<dbReference type="GO" id="GO:0003755">
    <property type="term" value="F:peptidyl-prolyl cis-trans isomerase activity"/>
    <property type="evidence" value="ECO:0007669"/>
    <property type="project" value="UniProtKB-KW"/>
</dbReference>
<dbReference type="GO" id="GO:0003723">
    <property type="term" value="F:RNA binding"/>
    <property type="evidence" value="ECO:0007669"/>
    <property type="project" value="UniProtKB-UniRule"/>
</dbReference>
<name>M1BFB7_SOLTU</name>
<comment type="catalytic activity">
    <reaction evidence="1">
        <text>[protein]-peptidylproline (omega=180) = [protein]-peptidylproline (omega=0)</text>
        <dbReference type="Rhea" id="RHEA:16237"/>
        <dbReference type="Rhea" id="RHEA-COMP:10747"/>
        <dbReference type="Rhea" id="RHEA-COMP:10748"/>
        <dbReference type="ChEBI" id="CHEBI:83833"/>
        <dbReference type="ChEBI" id="CHEBI:83834"/>
        <dbReference type="EC" id="5.2.1.8"/>
    </reaction>
</comment>
<dbReference type="SUPFAM" id="SSF54928">
    <property type="entry name" value="RNA-binding domain, RBD"/>
    <property type="match status" value="1"/>
</dbReference>
<dbReference type="EnsemblPlants" id="PGSC0003DMT400043897">
    <property type="protein sequence ID" value="PGSC0003DMT400043897"/>
    <property type="gene ID" value="PGSC0003DMG400017036"/>
</dbReference>
<keyword evidence="10" id="KW-1185">Reference proteome</keyword>
<dbReference type="InParanoid" id="M1BFB7"/>
<keyword evidence="4" id="KW-0697">Rotamase</keyword>
<dbReference type="PANTHER" id="PTHR45843">
    <property type="entry name" value="PEPTIDYL-PROLYL CIS-TRANS ISOMERASE-LIKE 4"/>
    <property type="match status" value="1"/>
</dbReference>
<evidence type="ECO:0000256" key="4">
    <source>
        <dbReference type="ARBA" id="ARBA00023110"/>
    </source>
</evidence>
<evidence type="ECO:0000256" key="7">
    <source>
        <dbReference type="PROSITE-ProRule" id="PRU00176"/>
    </source>
</evidence>
<dbReference type="Pfam" id="PF00076">
    <property type="entry name" value="RRM_1"/>
    <property type="match status" value="1"/>
</dbReference>
<dbReference type="InterPro" id="IPR012677">
    <property type="entry name" value="Nucleotide-bd_a/b_plait_sf"/>
</dbReference>
<dbReference type="InterPro" id="IPR035979">
    <property type="entry name" value="RBD_domain_sf"/>
</dbReference>
<keyword evidence="6" id="KW-0539">Nucleus</keyword>
<organism evidence="9 10">
    <name type="scientific">Solanum tuberosum</name>
    <name type="common">Potato</name>
    <dbReference type="NCBI Taxonomy" id="4113"/>
    <lineage>
        <taxon>Eukaryota</taxon>
        <taxon>Viridiplantae</taxon>
        <taxon>Streptophyta</taxon>
        <taxon>Embryophyta</taxon>
        <taxon>Tracheophyta</taxon>
        <taxon>Spermatophyta</taxon>
        <taxon>Magnoliopsida</taxon>
        <taxon>eudicotyledons</taxon>
        <taxon>Gunneridae</taxon>
        <taxon>Pentapetalae</taxon>
        <taxon>asterids</taxon>
        <taxon>lamiids</taxon>
        <taxon>Solanales</taxon>
        <taxon>Solanaceae</taxon>
        <taxon>Solanoideae</taxon>
        <taxon>Solaneae</taxon>
        <taxon>Solanum</taxon>
    </lineage>
</organism>
<dbReference type="InterPro" id="IPR035542">
    <property type="entry name" value="CRIP"/>
</dbReference>
<sequence length="193" mass="22037">MKVHISTDHDPLTESFFSFQAAQEAVARESEMVGLKQNILLLQDKVKFREARVTELEAILGSSSKEEAIENAEIDVDVDVDVGLEDDWGSMDERDLPYAEIKPRDNNVLWVCNLNSVTEDEDLYTIFSRFGTVASSEIIRDRETGDSHCYGFIEFEDKEACELAYFKMDTALIDDRRIQVGFSQSVAKSWNQY</sequence>
<dbReference type="GO" id="GO:0005634">
    <property type="term" value="C:nucleus"/>
    <property type="evidence" value="ECO:0007669"/>
    <property type="project" value="UniProtKB-SubCell"/>
</dbReference>
<evidence type="ECO:0000256" key="3">
    <source>
        <dbReference type="ARBA" id="ARBA00013194"/>
    </source>
</evidence>
<evidence type="ECO:0000259" key="8">
    <source>
        <dbReference type="PROSITE" id="PS50102"/>
    </source>
</evidence>
<feature type="domain" description="RRM" evidence="8">
    <location>
        <begin position="107"/>
        <end position="185"/>
    </location>
</feature>
<dbReference type="CDD" id="cd12235">
    <property type="entry name" value="RRM_PPIL4"/>
    <property type="match status" value="1"/>
</dbReference>
<evidence type="ECO:0000313" key="9">
    <source>
        <dbReference type="EnsemblPlants" id="PGSC0003DMT400043897"/>
    </source>
</evidence>
<comment type="subcellular location">
    <subcellularLocation>
        <location evidence="2">Nucleus</location>
    </subcellularLocation>
</comment>
<dbReference type="EC" id="5.2.1.8" evidence="3"/>
<evidence type="ECO:0000313" key="10">
    <source>
        <dbReference type="Proteomes" id="UP000011115"/>
    </source>
</evidence>
<evidence type="ECO:0000256" key="5">
    <source>
        <dbReference type="ARBA" id="ARBA00023235"/>
    </source>
</evidence>
<dbReference type="PANTHER" id="PTHR45843:SF1">
    <property type="entry name" value="PEPTIDYL-PROLYL CIS-TRANS ISOMERASE-LIKE 4"/>
    <property type="match status" value="1"/>
</dbReference>
<reference evidence="9" key="2">
    <citation type="submission" date="2015-06" db="UniProtKB">
        <authorList>
            <consortium name="EnsemblPlants"/>
        </authorList>
    </citation>
    <scope>IDENTIFICATION</scope>
    <source>
        <strain evidence="9">DM1-3 516 R44</strain>
    </source>
</reference>
<dbReference type="PaxDb" id="4113-PGSC0003DMT400043897"/>
<dbReference type="STRING" id="4113.M1BFB7"/>
<reference evidence="10" key="1">
    <citation type="journal article" date="2011" name="Nature">
        <title>Genome sequence and analysis of the tuber crop potato.</title>
        <authorList>
            <consortium name="The Potato Genome Sequencing Consortium"/>
        </authorList>
    </citation>
    <scope>NUCLEOTIDE SEQUENCE [LARGE SCALE GENOMIC DNA]</scope>
    <source>
        <strain evidence="10">cv. DM1-3 516 R44</strain>
    </source>
</reference>
<dbReference type="HOGENOM" id="CLU_1411037_0_0_1"/>
<dbReference type="InterPro" id="IPR000504">
    <property type="entry name" value="RRM_dom"/>
</dbReference>
<protein>
    <recommendedName>
        <fullName evidence="3">peptidylprolyl isomerase</fullName>
        <ecNumber evidence="3">5.2.1.8</ecNumber>
    </recommendedName>
</protein>
<evidence type="ECO:0000256" key="6">
    <source>
        <dbReference type="ARBA" id="ARBA00023242"/>
    </source>
</evidence>
<dbReference type="Gene3D" id="3.30.70.330">
    <property type="match status" value="1"/>
</dbReference>
<dbReference type="Gramene" id="PGSC0003DMT400043897">
    <property type="protein sequence ID" value="PGSC0003DMT400043897"/>
    <property type="gene ID" value="PGSC0003DMG400017036"/>
</dbReference>
<accession>M1BFB7</accession>
<keyword evidence="7" id="KW-0694">RNA-binding</keyword>
<dbReference type="SMART" id="SM00360">
    <property type="entry name" value="RRM"/>
    <property type="match status" value="1"/>
</dbReference>
<dbReference type="SMR" id="M1BFB7"/>